<evidence type="ECO:0000313" key="3">
    <source>
        <dbReference type="Proteomes" id="UP000077701"/>
    </source>
</evidence>
<organism evidence="2 3">
    <name type="scientific">Planomonospora sphaerica</name>
    <dbReference type="NCBI Taxonomy" id="161355"/>
    <lineage>
        <taxon>Bacteria</taxon>
        <taxon>Bacillati</taxon>
        <taxon>Actinomycetota</taxon>
        <taxon>Actinomycetes</taxon>
        <taxon>Streptosporangiales</taxon>
        <taxon>Streptosporangiaceae</taxon>
        <taxon>Planomonospora</taxon>
    </lineage>
</organism>
<reference evidence="3" key="2">
    <citation type="submission" date="2016-04" db="EMBL/GenBank/DDBJ databases">
        <title>Planomonospora sphaerica JCM9374 whole genome shotgun sequence.</title>
        <authorList>
            <person name="Suzuki T."/>
            <person name="Dohra H."/>
            <person name="Kodani S."/>
        </authorList>
    </citation>
    <scope>NUCLEOTIDE SEQUENCE [LARGE SCALE GENOMIC DNA]</scope>
    <source>
        <strain evidence="3">JCM 9374</strain>
    </source>
</reference>
<name>A0A161LN59_9ACTN</name>
<accession>A0A161LN59</accession>
<feature type="region of interest" description="Disordered" evidence="1">
    <location>
        <begin position="98"/>
        <end position="119"/>
    </location>
</feature>
<protein>
    <submittedName>
        <fullName evidence="2">Uncharacterized protein</fullName>
    </submittedName>
</protein>
<dbReference type="RefSeq" id="WP_068900042.1">
    <property type="nucleotide sequence ID" value="NZ_BDCX01000012.1"/>
</dbReference>
<evidence type="ECO:0000313" key="2">
    <source>
        <dbReference type="EMBL" id="GAT68995.1"/>
    </source>
</evidence>
<dbReference type="Proteomes" id="UP000077701">
    <property type="component" value="Unassembled WGS sequence"/>
</dbReference>
<dbReference type="AlphaFoldDB" id="A0A161LN59"/>
<comment type="caution">
    <text evidence="2">The sequence shown here is derived from an EMBL/GenBank/DDBJ whole genome shotgun (WGS) entry which is preliminary data.</text>
</comment>
<dbReference type="EMBL" id="BDCX01000012">
    <property type="protein sequence ID" value="GAT68995.1"/>
    <property type="molecule type" value="Genomic_DNA"/>
</dbReference>
<keyword evidence="3" id="KW-1185">Reference proteome</keyword>
<gene>
    <name evidence="2" type="ORF">PS9374_04660</name>
</gene>
<sequence length="219" mass="22903">MRHLNPPDAEGEPVGGSCFSTTRPPLPMGCAVCGHPPYDHGCLRVDAHDYQAPSGAQIRARQGLIRAARLDEQGMPATAWVRPSMCVPVAAEETPVEEASAVPVPRTAGPAPQATPLPPVSAGPVWRPVESREARAVRLARARVPAVLQRARARAATVRSRPLRPASDVGRPIPGGPPSHGAGRLRPGELAAHHTASRPPDPPGPTGRRSPYEVAGVSG</sequence>
<evidence type="ECO:0000256" key="1">
    <source>
        <dbReference type="SAM" id="MobiDB-lite"/>
    </source>
</evidence>
<feature type="region of interest" description="Disordered" evidence="1">
    <location>
        <begin position="153"/>
        <end position="219"/>
    </location>
</feature>
<reference evidence="2 3" key="1">
    <citation type="journal article" date="2016" name="Genome Announc.">
        <title>Draft Genome Sequence of Planomonospora sphaerica JCM9374, a Rare Actinomycete.</title>
        <authorList>
            <person name="Dohra H."/>
            <person name="Suzuki T."/>
            <person name="Inoue Y."/>
            <person name="Kodani S."/>
        </authorList>
    </citation>
    <scope>NUCLEOTIDE SEQUENCE [LARGE SCALE GENOMIC DNA]</scope>
    <source>
        <strain evidence="2 3">JCM 9374</strain>
    </source>
</reference>
<dbReference type="OrthoDB" id="9994786at2"/>
<proteinExistence type="predicted"/>